<dbReference type="AlphaFoldDB" id="A0A8J7UQH7"/>
<reference evidence="2" key="1">
    <citation type="submission" date="2021-03" db="EMBL/GenBank/DDBJ databases">
        <title>Genomic Encyclopedia of Type Strains, Phase IV (KMG-V): Genome sequencing to study the core and pangenomes of soil and plant-associated prokaryotes.</title>
        <authorList>
            <person name="Whitman W."/>
        </authorList>
    </citation>
    <scope>NUCLEOTIDE SEQUENCE</scope>
    <source>
        <strain evidence="2">C4</strain>
    </source>
</reference>
<evidence type="ECO:0000313" key="3">
    <source>
        <dbReference type="Proteomes" id="UP000740329"/>
    </source>
</evidence>
<evidence type="ECO:0000256" key="1">
    <source>
        <dbReference type="ARBA" id="ARBA00022994"/>
    </source>
</evidence>
<dbReference type="NCBIfam" id="TIGR03260">
    <property type="entry name" value="met_CoM_red_D"/>
    <property type="match status" value="1"/>
</dbReference>
<dbReference type="Proteomes" id="UP000740329">
    <property type="component" value="Unassembled WGS sequence"/>
</dbReference>
<keyword evidence="1" id="KW-0484">Methanogenesis</keyword>
<dbReference type="InterPro" id="IPR003901">
    <property type="entry name" value="Me_CoM_Rdtase_D"/>
</dbReference>
<dbReference type="EMBL" id="JAGGMV010000001">
    <property type="protein sequence ID" value="MBP2200848.1"/>
    <property type="molecule type" value="Genomic_DNA"/>
</dbReference>
<comment type="caution">
    <text evidence="2">The sequence shown here is derived from an EMBL/GenBank/DDBJ whole genome shotgun (WGS) entry which is preliminary data.</text>
</comment>
<name>A0A8J7UQH7_METVO</name>
<dbReference type="GO" id="GO:0015948">
    <property type="term" value="P:methanogenesis"/>
    <property type="evidence" value="ECO:0007669"/>
    <property type="project" value="UniProtKB-KW"/>
</dbReference>
<protein>
    <submittedName>
        <fullName evidence="2">Methyl-coenzyme M reductase subunit D</fullName>
    </submittedName>
</protein>
<dbReference type="RefSeq" id="WP_209590217.1">
    <property type="nucleotide sequence ID" value="NZ_JAGGMU010000001.1"/>
</dbReference>
<dbReference type="Pfam" id="PF02505">
    <property type="entry name" value="MCR_D"/>
    <property type="match status" value="1"/>
</dbReference>
<evidence type="ECO:0000313" key="2">
    <source>
        <dbReference type="EMBL" id="MBP2200848.1"/>
    </source>
</evidence>
<sequence>MIEIEVFPHRFLKATTTEKFLNSAYSLETVQRVIMHGESLPQKVNYGPAKGTPVNHSERKLINVQGVEVQLTLQVGRFWILLDDETELSKIDEICKELFPYGYKVSEGRFIKDSPTVTDYMKYGESFVNNIDKRMLGVTDPRSRFENSVSLIPKSEKGE</sequence>
<organism evidence="2 3">
    <name type="scientific">Methanococcus voltae</name>
    <dbReference type="NCBI Taxonomy" id="2188"/>
    <lineage>
        <taxon>Archaea</taxon>
        <taxon>Methanobacteriati</taxon>
        <taxon>Methanobacteriota</taxon>
        <taxon>Methanomada group</taxon>
        <taxon>Methanococci</taxon>
        <taxon>Methanococcales</taxon>
        <taxon>Methanococcaceae</taxon>
        <taxon>Methanococcus</taxon>
    </lineage>
</organism>
<proteinExistence type="predicted"/>
<gene>
    <name evidence="2" type="ORF">J3E07_000246</name>
</gene>
<accession>A0A8J7UQH7</accession>
<dbReference type="PIRSF" id="PIRSF005636">
    <property type="entry name" value="McrD"/>
    <property type="match status" value="1"/>
</dbReference>
<dbReference type="OrthoDB" id="109281at2157"/>